<feature type="region of interest" description="Disordered" evidence="1">
    <location>
        <begin position="33"/>
        <end position="73"/>
    </location>
</feature>
<accession>A0AAD7VXD5</accession>
<gene>
    <name evidence="2" type="ORF">AAFF_G00184080</name>
</gene>
<feature type="compositionally biased region" description="Low complexity" evidence="1">
    <location>
        <begin position="56"/>
        <end position="67"/>
    </location>
</feature>
<keyword evidence="3" id="KW-1185">Reference proteome</keyword>
<evidence type="ECO:0000313" key="2">
    <source>
        <dbReference type="EMBL" id="KAJ8349181.1"/>
    </source>
</evidence>
<comment type="caution">
    <text evidence="2">The sequence shown here is derived from an EMBL/GenBank/DDBJ whole genome shotgun (WGS) entry which is preliminary data.</text>
</comment>
<protein>
    <submittedName>
        <fullName evidence="2">Uncharacterized protein</fullName>
    </submittedName>
</protein>
<dbReference type="AlphaFoldDB" id="A0AAD7VXD5"/>
<sequence length="73" mass="8354">RQRSSTRRGCSRSRASVWRCWWWASCAWWRTAKPRSRGKDAQSPATEHVCGPPDQNPANGPNHPGPAQKRSLW</sequence>
<feature type="non-terminal residue" evidence="2">
    <location>
        <position position="73"/>
    </location>
</feature>
<dbReference type="Proteomes" id="UP001221898">
    <property type="component" value="Unassembled WGS sequence"/>
</dbReference>
<name>A0AAD7VXD5_9TELE</name>
<evidence type="ECO:0000256" key="1">
    <source>
        <dbReference type="SAM" id="MobiDB-lite"/>
    </source>
</evidence>
<evidence type="ECO:0000313" key="3">
    <source>
        <dbReference type="Proteomes" id="UP001221898"/>
    </source>
</evidence>
<proteinExistence type="predicted"/>
<reference evidence="2" key="1">
    <citation type="journal article" date="2023" name="Science">
        <title>Genome structures resolve the early diversification of teleost fishes.</title>
        <authorList>
            <person name="Parey E."/>
            <person name="Louis A."/>
            <person name="Montfort J."/>
            <person name="Bouchez O."/>
            <person name="Roques C."/>
            <person name="Iampietro C."/>
            <person name="Lluch J."/>
            <person name="Castinel A."/>
            <person name="Donnadieu C."/>
            <person name="Desvignes T."/>
            <person name="Floi Bucao C."/>
            <person name="Jouanno E."/>
            <person name="Wen M."/>
            <person name="Mejri S."/>
            <person name="Dirks R."/>
            <person name="Jansen H."/>
            <person name="Henkel C."/>
            <person name="Chen W.J."/>
            <person name="Zahm M."/>
            <person name="Cabau C."/>
            <person name="Klopp C."/>
            <person name="Thompson A.W."/>
            <person name="Robinson-Rechavi M."/>
            <person name="Braasch I."/>
            <person name="Lecointre G."/>
            <person name="Bobe J."/>
            <person name="Postlethwait J.H."/>
            <person name="Berthelot C."/>
            <person name="Roest Crollius H."/>
            <person name="Guiguen Y."/>
        </authorList>
    </citation>
    <scope>NUCLEOTIDE SEQUENCE</scope>
    <source>
        <strain evidence="2">NC1722</strain>
    </source>
</reference>
<dbReference type="EMBL" id="JAINUG010002446">
    <property type="protein sequence ID" value="KAJ8349181.1"/>
    <property type="molecule type" value="Genomic_DNA"/>
</dbReference>
<organism evidence="2 3">
    <name type="scientific">Aldrovandia affinis</name>
    <dbReference type="NCBI Taxonomy" id="143900"/>
    <lineage>
        <taxon>Eukaryota</taxon>
        <taxon>Metazoa</taxon>
        <taxon>Chordata</taxon>
        <taxon>Craniata</taxon>
        <taxon>Vertebrata</taxon>
        <taxon>Euteleostomi</taxon>
        <taxon>Actinopterygii</taxon>
        <taxon>Neopterygii</taxon>
        <taxon>Teleostei</taxon>
        <taxon>Notacanthiformes</taxon>
        <taxon>Halosauridae</taxon>
        <taxon>Aldrovandia</taxon>
    </lineage>
</organism>